<evidence type="ECO:0000256" key="21">
    <source>
        <dbReference type="SAM" id="Coils"/>
    </source>
</evidence>
<dbReference type="Pfam" id="PF00698">
    <property type="entry name" value="Acyl_transf_1"/>
    <property type="match status" value="1"/>
</dbReference>
<dbReference type="EC" id="2.3.1.292" evidence="16"/>
<evidence type="ECO:0000256" key="16">
    <source>
        <dbReference type="ARBA" id="ARBA00066974"/>
    </source>
</evidence>
<dbReference type="SMART" id="SM00825">
    <property type="entry name" value="PKS_KS"/>
    <property type="match status" value="1"/>
</dbReference>
<dbReference type="GO" id="GO:0016491">
    <property type="term" value="F:oxidoreductase activity"/>
    <property type="evidence" value="ECO:0007669"/>
    <property type="project" value="UniProtKB-KW"/>
</dbReference>
<dbReference type="GO" id="GO:0004312">
    <property type="term" value="F:fatty acid synthase activity"/>
    <property type="evidence" value="ECO:0007669"/>
    <property type="project" value="TreeGrafter"/>
</dbReference>
<reference evidence="24" key="1">
    <citation type="submission" date="2016-09" db="EMBL/GenBank/DDBJ databases">
        <title>Draft genome of thermotolerant cyanobacterium Desertifilum sp. strain IPPAS B-1220.</title>
        <authorList>
            <person name="Sinetova M.A."/>
            <person name="Bolakhan K."/>
            <person name="Zayadan B.K."/>
            <person name="Mironov K.S."/>
            <person name="Ustinova V."/>
            <person name="Kupriyanova E.V."/>
            <person name="Sidorov R.A."/>
            <person name="Skrypnik A.N."/>
            <person name="Gogoleva N.E."/>
            <person name="Gogolev Y.V."/>
            <person name="Los D.A."/>
        </authorList>
    </citation>
    <scope>NUCLEOTIDE SEQUENCE [LARGE SCALE GENOMIC DNA]</scope>
    <source>
        <strain evidence="24">IPPAS B-1220</strain>
    </source>
</reference>
<dbReference type="InterPro" id="IPR020806">
    <property type="entry name" value="PKS_PP-bd"/>
</dbReference>
<dbReference type="InterPro" id="IPR036291">
    <property type="entry name" value="NAD(P)-bd_dom_sf"/>
</dbReference>
<dbReference type="EMBL" id="MJGC01000032">
    <property type="protein sequence ID" value="OEJ76687.1"/>
    <property type="molecule type" value="Genomic_DNA"/>
</dbReference>
<comment type="function">
    <text evidence="15">Part of the PpsABCDE complex involved in the biosynthesis of the lipid core common to phthiocerols and phenolphthiocerols by successive additions of malonyl-CoA or methylmalonyl-CoA extender units. PpsA can accept as substrate the activated forms of either icosanoyl (C20), docosanoyl (C22) or lignoceroyl (C24) groups from FadD26, or a (4-hydroxyphenyl)-C17 or (4-hydroxyphenyl)-C19 fatty acyl from FadD29. PpsA initiates the biosynthesis and extends its substrate using a malonyl-CoA extender unit. The PpsB and PpsC proteins add the second and third malonyl-CoA extender units. PpsD adds an (R)-methylmalonyl unit and PpsE adds a second (R)-methylmalonyl unit. The incorporation of the methylmalonyl units results in formation of two branched methyl groups in the elongated product.</text>
</comment>
<dbReference type="InterPro" id="IPR050091">
    <property type="entry name" value="PKS_NRPS_Biosynth_Enz"/>
</dbReference>
<evidence type="ECO:0000259" key="22">
    <source>
        <dbReference type="PROSITE" id="PS50075"/>
    </source>
</evidence>
<comment type="catalytic activity">
    <reaction evidence="12">
        <text>19-(4-hydroxyphenyl)nonadecanoyl-[(phenol)carboxyphthiodiolenone synthase] + 2 (S)-methylmalonyl-CoA + 3 malonyl-CoA + 5 NADPH + 10 H(+) = C37-(phenol)carboxyphthiodiolenone-[(phenol)carboxyphthiodiolenone synthase] + 5 CO2 + 5 NADP(+) + 5 CoA + 2 H2O</text>
        <dbReference type="Rhea" id="RHEA:57760"/>
        <dbReference type="Rhea" id="RHEA-COMP:14273"/>
        <dbReference type="Rhea" id="RHEA-COMP:14990"/>
        <dbReference type="ChEBI" id="CHEBI:15377"/>
        <dbReference type="ChEBI" id="CHEBI:15378"/>
        <dbReference type="ChEBI" id="CHEBI:16526"/>
        <dbReference type="ChEBI" id="CHEBI:57287"/>
        <dbReference type="ChEBI" id="CHEBI:57327"/>
        <dbReference type="ChEBI" id="CHEBI:57384"/>
        <dbReference type="ChEBI" id="CHEBI:57783"/>
        <dbReference type="ChEBI" id="CHEBI:58349"/>
        <dbReference type="ChEBI" id="CHEBI:133301"/>
        <dbReference type="ChEBI" id="CHEBI:142260"/>
        <dbReference type="EC" id="2.3.1.292"/>
    </reaction>
</comment>
<dbReference type="SUPFAM" id="SSF52151">
    <property type="entry name" value="FabD/lysophospholipase-like"/>
    <property type="match status" value="1"/>
</dbReference>
<keyword evidence="5" id="KW-0808">Transferase</keyword>
<dbReference type="SUPFAM" id="SSF51735">
    <property type="entry name" value="NAD(P)-binding Rossmann-fold domains"/>
    <property type="match status" value="2"/>
</dbReference>
<organism evidence="24">
    <name type="scientific">Desertifilum tharense IPPAS B-1220</name>
    <dbReference type="NCBI Taxonomy" id="1781255"/>
    <lineage>
        <taxon>Bacteria</taxon>
        <taxon>Bacillati</taxon>
        <taxon>Cyanobacteriota</taxon>
        <taxon>Cyanophyceae</taxon>
        <taxon>Desertifilales</taxon>
        <taxon>Desertifilaceae</taxon>
        <taxon>Desertifilum</taxon>
    </lineage>
</organism>
<dbReference type="Pfam" id="PF00109">
    <property type="entry name" value="ketoacyl-synt"/>
    <property type="match status" value="1"/>
</dbReference>
<evidence type="ECO:0000256" key="3">
    <source>
        <dbReference type="ARBA" id="ARBA00022450"/>
    </source>
</evidence>
<proteinExistence type="predicted"/>
<dbReference type="InterPro" id="IPR016035">
    <property type="entry name" value="Acyl_Trfase/lysoPLipase"/>
</dbReference>
<protein>
    <recommendedName>
        <fullName evidence="17">Phenolphthiocerol/phthiocerol polyketide synthase subunit E</fullName>
        <ecNumber evidence="16">2.3.1.292</ecNumber>
    </recommendedName>
    <alternativeName>
        <fullName evidence="19">(Phenol)carboxyphthiodiolenone synthase subunit E</fullName>
    </alternativeName>
    <alternativeName>
        <fullName evidence="20">Beta-ketoacyl-acyl-carrier-protein synthase I</fullName>
    </alternativeName>
    <alternativeName>
        <fullName evidence="18">Phthiocerol synthesis polyketide synthase type I PpsE</fullName>
    </alternativeName>
</protein>
<evidence type="ECO:0000256" key="12">
    <source>
        <dbReference type="ARBA" id="ARBA00051971"/>
    </source>
</evidence>
<dbReference type="InterPro" id="IPR014031">
    <property type="entry name" value="Ketoacyl_synth_C"/>
</dbReference>
<dbReference type="InterPro" id="IPR029058">
    <property type="entry name" value="AB_hydrolase_fold"/>
</dbReference>
<evidence type="ECO:0000256" key="20">
    <source>
        <dbReference type="ARBA" id="ARBA00084020"/>
    </source>
</evidence>
<dbReference type="Gene3D" id="3.40.50.720">
    <property type="entry name" value="NAD(P)-binding Rossmann-like Domain"/>
    <property type="match status" value="1"/>
</dbReference>
<dbReference type="PROSITE" id="PS50075">
    <property type="entry name" value="CARRIER"/>
    <property type="match status" value="1"/>
</dbReference>
<evidence type="ECO:0000256" key="1">
    <source>
        <dbReference type="ARBA" id="ARBA00001937"/>
    </source>
</evidence>
<feature type="coiled-coil region" evidence="21">
    <location>
        <begin position="1143"/>
        <end position="1173"/>
    </location>
</feature>
<comment type="caution">
    <text evidence="24">The sequence shown here is derived from an EMBL/GenBank/DDBJ whole genome shotgun (WGS) entry which is preliminary data.</text>
</comment>
<comment type="catalytic activity">
    <reaction evidence="13">
        <text>docosanoyl-[(phenol)carboxyphthiodiolenone synthase] + 2 (S)-methylmalonyl-CoA + 3 malonyl-CoA + 5 NADPH + 10 H(+) = C34-carboxyphthiodiolenone-[(phenol)carboxyphthiodiolenone synthase] + 5 CO2 + 5 NADP(+) + 5 CoA + 2 H2O</text>
        <dbReference type="Rhea" id="RHEA:57752"/>
        <dbReference type="Rhea" id="RHEA-COMP:14987"/>
        <dbReference type="Rhea" id="RHEA-COMP:14988"/>
        <dbReference type="ChEBI" id="CHEBI:15377"/>
        <dbReference type="ChEBI" id="CHEBI:15378"/>
        <dbReference type="ChEBI" id="CHEBI:16526"/>
        <dbReference type="ChEBI" id="CHEBI:57287"/>
        <dbReference type="ChEBI" id="CHEBI:57327"/>
        <dbReference type="ChEBI" id="CHEBI:57384"/>
        <dbReference type="ChEBI" id="CHEBI:57783"/>
        <dbReference type="ChEBI" id="CHEBI:58349"/>
        <dbReference type="ChEBI" id="CHEBI:142237"/>
        <dbReference type="ChEBI" id="CHEBI:142238"/>
        <dbReference type="EC" id="2.3.1.292"/>
    </reaction>
</comment>
<keyword evidence="10" id="KW-0511">Multifunctional enzyme</keyword>
<dbReference type="InterPro" id="IPR036736">
    <property type="entry name" value="ACP-like_sf"/>
</dbReference>
<dbReference type="SMART" id="SM00823">
    <property type="entry name" value="PKS_PP"/>
    <property type="match status" value="1"/>
</dbReference>
<dbReference type="SUPFAM" id="SSF55048">
    <property type="entry name" value="Probable ACP-binding domain of malonyl-CoA ACP transacylase"/>
    <property type="match status" value="1"/>
</dbReference>
<evidence type="ECO:0000256" key="17">
    <source>
        <dbReference type="ARBA" id="ARBA00073623"/>
    </source>
</evidence>
<keyword evidence="7" id="KW-0521">NADP</keyword>
<evidence type="ECO:0000256" key="10">
    <source>
        <dbReference type="ARBA" id="ARBA00023268"/>
    </source>
</evidence>
<evidence type="ECO:0000256" key="6">
    <source>
        <dbReference type="ARBA" id="ARBA00022832"/>
    </source>
</evidence>
<dbReference type="RefSeq" id="WP_069965617.1">
    <property type="nucleotide sequence ID" value="NZ_CM124774.1"/>
</dbReference>
<dbReference type="GO" id="GO:0004315">
    <property type="term" value="F:3-oxoacyl-[acyl-carrier-protein] synthase activity"/>
    <property type="evidence" value="ECO:0007669"/>
    <property type="project" value="InterPro"/>
</dbReference>
<evidence type="ECO:0000256" key="13">
    <source>
        <dbReference type="ARBA" id="ARBA00052119"/>
    </source>
</evidence>
<evidence type="ECO:0000256" key="5">
    <source>
        <dbReference type="ARBA" id="ARBA00022679"/>
    </source>
</evidence>
<dbReference type="SUPFAM" id="SSF53901">
    <property type="entry name" value="Thiolase-like"/>
    <property type="match status" value="1"/>
</dbReference>
<dbReference type="Pfam" id="PF08659">
    <property type="entry name" value="KR"/>
    <property type="match status" value="1"/>
</dbReference>
<evidence type="ECO:0000256" key="9">
    <source>
        <dbReference type="ARBA" id="ARBA00023098"/>
    </source>
</evidence>
<dbReference type="InterPro" id="IPR013968">
    <property type="entry name" value="PKS_KR"/>
</dbReference>
<dbReference type="Gene3D" id="3.40.366.10">
    <property type="entry name" value="Malonyl-Coenzyme A Acyl Carrier Protein, domain 2"/>
    <property type="match status" value="1"/>
</dbReference>
<dbReference type="PANTHER" id="PTHR43775">
    <property type="entry name" value="FATTY ACID SYNTHASE"/>
    <property type="match status" value="1"/>
</dbReference>
<comment type="catalytic activity">
    <reaction evidence="14">
        <text>icosanoyl-[(phenol)carboxyphthiodiolenone synthase] + 2 (S)-methylmalonyl-CoA + 3 malonyl-CoA + 5 NADPH + 10 H(+) = C32-carboxyphthiodiolenone-[(phenol)carboxyphthiodiolenone synthase] + 5 CO2 + 5 NADP(+) + 5 CoA + 2 H2O</text>
        <dbReference type="Rhea" id="RHEA:57748"/>
        <dbReference type="Rhea" id="RHEA-COMP:14985"/>
        <dbReference type="Rhea" id="RHEA-COMP:14986"/>
        <dbReference type="ChEBI" id="CHEBI:15377"/>
        <dbReference type="ChEBI" id="CHEBI:15378"/>
        <dbReference type="ChEBI" id="CHEBI:16526"/>
        <dbReference type="ChEBI" id="CHEBI:57287"/>
        <dbReference type="ChEBI" id="CHEBI:57327"/>
        <dbReference type="ChEBI" id="CHEBI:57384"/>
        <dbReference type="ChEBI" id="CHEBI:57783"/>
        <dbReference type="ChEBI" id="CHEBI:58349"/>
        <dbReference type="ChEBI" id="CHEBI:87848"/>
        <dbReference type="ChEBI" id="CHEBI:142236"/>
        <dbReference type="EC" id="2.3.1.292"/>
    </reaction>
</comment>
<dbReference type="InterPro" id="IPR049490">
    <property type="entry name" value="C883_1060-like_KR_N"/>
</dbReference>
<dbReference type="SUPFAM" id="SSF47336">
    <property type="entry name" value="ACP-like"/>
    <property type="match status" value="1"/>
</dbReference>
<dbReference type="Gene3D" id="3.30.70.3290">
    <property type="match status" value="1"/>
</dbReference>
<keyword evidence="6" id="KW-0276">Fatty acid metabolism</keyword>
<dbReference type="FunFam" id="3.40.47.10:FF:000042">
    <property type="entry name" value="Polyketide synthase Pks13"/>
    <property type="match status" value="1"/>
</dbReference>
<gene>
    <name evidence="24" type="ORF">BH720_02690</name>
</gene>
<dbReference type="InterPro" id="IPR009081">
    <property type="entry name" value="PP-bd_ACP"/>
</dbReference>
<evidence type="ECO:0000256" key="15">
    <source>
        <dbReference type="ARBA" id="ARBA00058455"/>
    </source>
</evidence>
<evidence type="ECO:0000256" key="8">
    <source>
        <dbReference type="ARBA" id="ARBA00023002"/>
    </source>
</evidence>
<dbReference type="SMART" id="SM00822">
    <property type="entry name" value="PKS_KR"/>
    <property type="match status" value="1"/>
</dbReference>
<evidence type="ECO:0000313" key="24">
    <source>
        <dbReference type="EMBL" id="OEJ76687.1"/>
    </source>
</evidence>
<evidence type="ECO:0000256" key="4">
    <source>
        <dbReference type="ARBA" id="ARBA00022553"/>
    </source>
</evidence>
<dbReference type="InterPro" id="IPR016039">
    <property type="entry name" value="Thiolase-like"/>
</dbReference>
<dbReference type="Gene3D" id="3.40.50.1820">
    <property type="entry name" value="alpha/beta hydrolase"/>
    <property type="match status" value="1"/>
</dbReference>
<keyword evidence="8" id="KW-0560">Oxidoreductase</keyword>
<keyword evidence="3" id="KW-0596">Phosphopantetheine</keyword>
<dbReference type="InterPro" id="IPR020841">
    <property type="entry name" value="PKS_Beta-ketoAc_synthase_dom"/>
</dbReference>
<comment type="cofactor">
    <cofactor evidence="2">
        <name>pantetheine 4'-phosphate</name>
        <dbReference type="ChEBI" id="CHEBI:47942"/>
    </cofactor>
</comment>
<dbReference type="CDD" id="cd08953">
    <property type="entry name" value="KR_2_SDR_x"/>
    <property type="match status" value="1"/>
</dbReference>
<dbReference type="Gene3D" id="3.30.70.250">
    <property type="entry name" value="Malonyl-CoA ACP transacylase, ACP-binding"/>
    <property type="match status" value="1"/>
</dbReference>
<feature type="domain" description="Ketosynthase family 3 (KS3)" evidence="23">
    <location>
        <begin position="7"/>
        <end position="415"/>
    </location>
</feature>
<dbReference type="OrthoDB" id="499075at2"/>
<dbReference type="InterPro" id="IPR016036">
    <property type="entry name" value="Malonyl_transacylase_ACP-bd"/>
</dbReference>
<dbReference type="PANTHER" id="PTHR43775:SF51">
    <property type="entry name" value="INACTIVE PHENOLPHTHIOCEROL SYNTHESIS POLYKETIDE SYNTHASE TYPE I PKS1-RELATED"/>
    <property type="match status" value="1"/>
</dbReference>
<dbReference type="PROSITE" id="PS52004">
    <property type="entry name" value="KS3_2"/>
    <property type="match status" value="1"/>
</dbReference>
<dbReference type="Pfam" id="PF22621">
    <property type="entry name" value="CurL-like_PKS_C"/>
    <property type="match status" value="1"/>
</dbReference>
<dbReference type="Pfam" id="PF21394">
    <property type="entry name" value="Beta-ketacyl_N"/>
    <property type="match status" value="1"/>
</dbReference>
<dbReference type="InterPro" id="IPR001227">
    <property type="entry name" value="Ac_transferase_dom_sf"/>
</dbReference>
<dbReference type="PROSITE" id="PS00606">
    <property type="entry name" value="KS3_1"/>
    <property type="match status" value="1"/>
</dbReference>
<evidence type="ECO:0000256" key="19">
    <source>
        <dbReference type="ARBA" id="ARBA00078169"/>
    </source>
</evidence>
<evidence type="ECO:0000256" key="11">
    <source>
        <dbReference type="ARBA" id="ARBA00050973"/>
    </source>
</evidence>
<dbReference type="GO" id="GO:0031177">
    <property type="term" value="F:phosphopantetheine binding"/>
    <property type="evidence" value="ECO:0007669"/>
    <property type="project" value="InterPro"/>
</dbReference>
<evidence type="ECO:0000259" key="23">
    <source>
        <dbReference type="PROSITE" id="PS52004"/>
    </source>
</evidence>
<dbReference type="InterPro" id="IPR014030">
    <property type="entry name" value="Ketoacyl_synth_N"/>
</dbReference>
<keyword evidence="21" id="KW-0175">Coiled coil</keyword>
<dbReference type="SMART" id="SM00827">
    <property type="entry name" value="PKS_AT"/>
    <property type="match status" value="1"/>
</dbReference>
<evidence type="ECO:0000256" key="7">
    <source>
        <dbReference type="ARBA" id="ARBA00022857"/>
    </source>
</evidence>
<feature type="domain" description="Carrier" evidence="22">
    <location>
        <begin position="1348"/>
        <end position="1423"/>
    </location>
</feature>
<evidence type="ECO:0000256" key="14">
    <source>
        <dbReference type="ARBA" id="ARBA00052745"/>
    </source>
</evidence>
<dbReference type="GO" id="GO:0034081">
    <property type="term" value="C:polyketide synthase complex"/>
    <property type="evidence" value="ECO:0007669"/>
    <property type="project" value="UniProtKB-ARBA"/>
</dbReference>
<accession>A0A1E5QQ17</accession>
<name>A0A1E5QQ17_9CYAN</name>
<keyword evidence="9" id="KW-0443">Lipid metabolism</keyword>
<dbReference type="CDD" id="cd00833">
    <property type="entry name" value="PKS"/>
    <property type="match status" value="1"/>
</dbReference>
<dbReference type="GO" id="GO:0006633">
    <property type="term" value="P:fatty acid biosynthetic process"/>
    <property type="evidence" value="ECO:0007669"/>
    <property type="project" value="InterPro"/>
</dbReference>
<sequence>MNFPRTGLEIAIIGLSGRFPESQKLDDFWQKIKAGERLIKPFSQNSQKFGAILENIDQFDANFFGFSPREAEILDPQHRLFLECAWEALENAGYDSEQTEKLIGVYAGVGMGTYLFHNLYPHPGLVESQGFLQTLISTDKDYVPTRVSYKLNLTGPSISVGTACSSSLVAVHLACQSLLSGECDMALAAGVSIKVPQNERTLSPEGIISPDGECRAFDARANGTVGGNGVGVVVLKRLEEALNDRDRIYAVIKGSAIDNDGSQKVGYTAPSQLGQTRAIQAAHLMAEVEPETITYLEAHGTGTPLGDPIEVAAMTAAFGTSQTQFCAIGSVKTNVGHLDAAAGIVGLIKTALALHEKVLPPSLNFETPNPQIDFANSPFYVNTQLTPWAAGAFPRRAGVSSFGFGGTNVHAVLEEAPELSPVSPSRSWQLLALSAKTEAALEQATANLGEYLHQQPDLDLADVAYTLHLGRRAFEYRRFAVVSNQADAIQQLGSLTTGCADSNPSVVFMFTGQGSQYVNMGRELYEKEGIFRETCDRAFSFLQSHCGLDLRSRLYSDAAEPLQQTAIAQPALFVVEYALAQLWMSWGIQPAALIGHSIGEYVAATLAGVFSLEDALTLVTRRGQLMQQQPPGAMLAVSLAADEIHPMLPGQLSVAASNSPKACVISGPEAEIAQFAAQLAQQDISTRRLQTSHAFHSAMMDEIVAPFAECVRQVTLNAPQIPLISNVTGTWLTAQQATDPHYWGQHLRQGVQFAPGIAELLADSPSLFLEVGPGRTLTTLVKQQAPQRTVLPSLPHPKEPQSEIGFILNTLGKLWLAGVRVDWQGFHREETRRRVPLPSYPFERQRYWIDPPAEATPTRLVKKREIGQWFYLPSWQRSSFLPSPSEPSGWVLVFVDEAGFGDRLLEPLSNRIVVKVGSEFAQLDEFTYTLNPHHREDYVTLLAHLSRLGQFPTQILHLWNYTQADLDFERAQTLGFYSLLHLAQALGDRPKLSLLVVSNGLQDVMGTEALAPVKATLLGAVQVISQEYPNLHCRSLDLEEGELTAKQVQQLRAELDRDSTERIVAYRQQYRWVQRFEPIELTDNSVEYSRWRQGGVYLIIGGLGRIGSAIAQFLAQTYQAKLILTGRSGDCLNPSQTETLHTLEAAGAEVLILRADVANLEQMRQVVQQAETRFGTLNGVIHAAGKVGDGLFCPIPQIDEAAVEPHFRPKIQGLEVLQTLLQDKPLDFCLLCSSLSSVLGGWGTAAYSAANLYMDAWACQQNRNARFPWIVVNWDIWQGSVTSSLAEFALTPEEGLDALQRILSQAEMDRVIVSTTDLKTRLRQAFTVQPPEKPPLHVRTQLPASYLAPRTPLEELLVRLWEDLLGIQPIGVCDNFFELNGDSLLATRSISQTEAQTQIKLPIQQLFETPTIAGLAEYLETVRSLNQQLQPLTLTAALAYEEGEL</sequence>
<dbReference type="InterPro" id="IPR018201">
    <property type="entry name" value="Ketoacyl_synth_AS"/>
</dbReference>
<evidence type="ECO:0000256" key="18">
    <source>
        <dbReference type="ARBA" id="ARBA00075053"/>
    </source>
</evidence>
<dbReference type="Pfam" id="PF00550">
    <property type="entry name" value="PP-binding"/>
    <property type="match status" value="1"/>
</dbReference>
<dbReference type="Pfam" id="PF02801">
    <property type="entry name" value="Ketoacyl-synt_C"/>
    <property type="match status" value="1"/>
</dbReference>
<dbReference type="InterPro" id="IPR014043">
    <property type="entry name" value="Acyl_transferase_dom"/>
</dbReference>
<dbReference type="STRING" id="1781255.BH720_02690"/>
<dbReference type="Gene3D" id="3.40.47.10">
    <property type="match status" value="1"/>
</dbReference>
<comment type="catalytic activity">
    <reaction evidence="11">
        <text>17-(4-hydroxyphenyl)heptadecanoyl-[(phenol)carboxyphthiodiolenone synthase] + 2 (S)-methylmalonyl-CoA + 3 malonyl-CoA + 5 NADPH + 10 H(+) = C35-(phenol)carboxyphthiodiolenone-[(phenol)carboxyphthiodiolenone synthase] + 5 CO2 + 5 NADP(+) + 5 CoA + 2 H2O</text>
        <dbReference type="Rhea" id="RHEA:57756"/>
        <dbReference type="Rhea" id="RHEA-COMP:14272"/>
        <dbReference type="Rhea" id="RHEA-COMP:14989"/>
        <dbReference type="ChEBI" id="CHEBI:15377"/>
        <dbReference type="ChEBI" id="CHEBI:15378"/>
        <dbReference type="ChEBI" id="CHEBI:16526"/>
        <dbReference type="ChEBI" id="CHEBI:57287"/>
        <dbReference type="ChEBI" id="CHEBI:57327"/>
        <dbReference type="ChEBI" id="CHEBI:57384"/>
        <dbReference type="ChEBI" id="CHEBI:57783"/>
        <dbReference type="ChEBI" id="CHEBI:58349"/>
        <dbReference type="ChEBI" id="CHEBI:133300"/>
        <dbReference type="ChEBI" id="CHEBI:142259"/>
        <dbReference type="EC" id="2.3.1.292"/>
    </reaction>
</comment>
<dbReference type="InterPro" id="IPR057326">
    <property type="entry name" value="KR_dom"/>
</dbReference>
<comment type="cofactor">
    <cofactor evidence="1">
        <name>NADP(+)</name>
        <dbReference type="ChEBI" id="CHEBI:58349"/>
    </cofactor>
</comment>
<dbReference type="FunFam" id="1.10.1200.10:FF:000005">
    <property type="entry name" value="Nonribosomal peptide synthetase 1"/>
    <property type="match status" value="1"/>
</dbReference>
<keyword evidence="4" id="KW-0597">Phosphoprotein</keyword>
<evidence type="ECO:0000256" key="2">
    <source>
        <dbReference type="ARBA" id="ARBA00001957"/>
    </source>
</evidence>